<evidence type="ECO:0000313" key="2">
    <source>
        <dbReference type="Proteomes" id="UP001060170"/>
    </source>
</evidence>
<protein>
    <submittedName>
        <fullName evidence="1">Uncharacterized protein</fullName>
    </submittedName>
</protein>
<keyword evidence="2" id="KW-1185">Reference proteome</keyword>
<gene>
    <name evidence="1" type="ORF">MJO28_006534</name>
</gene>
<accession>A0ACC0EH52</accession>
<evidence type="ECO:0000313" key="1">
    <source>
        <dbReference type="EMBL" id="KAI7953987.1"/>
    </source>
</evidence>
<proteinExistence type="predicted"/>
<reference evidence="1 2" key="3">
    <citation type="journal article" date="2022" name="Microbiol. Spectr.">
        <title>Folding features and dynamics of 3D genome architecture in plant fungal pathogens.</title>
        <authorList>
            <person name="Xia C."/>
        </authorList>
    </citation>
    <scope>NUCLEOTIDE SEQUENCE [LARGE SCALE GENOMIC DNA]</scope>
    <source>
        <strain evidence="1 2">93-210</strain>
    </source>
</reference>
<comment type="caution">
    <text evidence="1">The sequence shown here is derived from an EMBL/GenBank/DDBJ whole genome shotgun (WGS) entry which is preliminary data.</text>
</comment>
<sequence length="91" mass="10356">MLRYSTMSSLDWEDEQQQVLPTDPYKTLTMAAEILSNDMNTPEMKQITRQESIGLPSPLSRITSTNLPLIPTRIKSEPIIEQTRTSYPAQS</sequence>
<reference evidence="2" key="1">
    <citation type="journal article" date="2018" name="BMC Genomics">
        <title>Genomic insights into host adaptation between the wheat stripe rust pathogen (Puccinia striiformis f. sp. tritici) and the barley stripe rust pathogen (Puccinia striiformis f. sp. hordei).</title>
        <authorList>
            <person name="Xia C."/>
            <person name="Wang M."/>
            <person name="Yin C."/>
            <person name="Cornejo O.E."/>
            <person name="Hulbert S.H."/>
            <person name="Chen X."/>
        </authorList>
    </citation>
    <scope>NUCLEOTIDE SEQUENCE [LARGE SCALE GENOMIC DNA]</scope>
    <source>
        <strain evidence="2">93-210</strain>
    </source>
</reference>
<name>A0ACC0EH52_9BASI</name>
<dbReference type="EMBL" id="CM045870">
    <property type="protein sequence ID" value="KAI7953987.1"/>
    <property type="molecule type" value="Genomic_DNA"/>
</dbReference>
<dbReference type="Proteomes" id="UP001060170">
    <property type="component" value="Chromosome 6"/>
</dbReference>
<organism evidence="1 2">
    <name type="scientific">Puccinia striiformis f. sp. tritici</name>
    <dbReference type="NCBI Taxonomy" id="168172"/>
    <lineage>
        <taxon>Eukaryota</taxon>
        <taxon>Fungi</taxon>
        <taxon>Dikarya</taxon>
        <taxon>Basidiomycota</taxon>
        <taxon>Pucciniomycotina</taxon>
        <taxon>Pucciniomycetes</taxon>
        <taxon>Pucciniales</taxon>
        <taxon>Pucciniaceae</taxon>
        <taxon>Puccinia</taxon>
    </lineage>
</organism>
<reference evidence="2" key="2">
    <citation type="journal article" date="2018" name="Mol. Plant Microbe Interact.">
        <title>Genome sequence resources for the wheat stripe rust pathogen (Puccinia striiformis f. sp. tritici) and the barley stripe rust pathogen (Puccinia striiformis f. sp. hordei).</title>
        <authorList>
            <person name="Xia C."/>
            <person name="Wang M."/>
            <person name="Yin C."/>
            <person name="Cornejo O.E."/>
            <person name="Hulbert S.H."/>
            <person name="Chen X."/>
        </authorList>
    </citation>
    <scope>NUCLEOTIDE SEQUENCE [LARGE SCALE GENOMIC DNA]</scope>
    <source>
        <strain evidence="2">93-210</strain>
    </source>
</reference>